<reference evidence="1 2" key="1">
    <citation type="submission" date="2020-10" db="EMBL/GenBank/DDBJ databases">
        <title>Ca. Dormibacterota MAGs.</title>
        <authorList>
            <person name="Montgomery K."/>
        </authorList>
    </citation>
    <scope>NUCLEOTIDE SEQUENCE [LARGE SCALE GENOMIC DNA]</scope>
    <source>
        <strain evidence="1">Mitchell_Peninsula_5</strain>
    </source>
</reference>
<evidence type="ECO:0008006" key="3">
    <source>
        <dbReference type="Google" id="ProtNLM"/>
    </source>
</evidence>
<feature type="non-terminal residue" evidence="1">
    <location>
        <position position="1"/>
    </location>
</feature>
<evidence type="ECO:0000313" key="1">
    <source>
        <dbReference type="EMBL" id="MBJ7607897.1"/>
    </source>
</evidence>
<evidence type="ECO:0000313" key="2">
    <source>
        <dbReference type="Proteomes" id="UP000614410"/>
    </source>
</evidence>
<sequence>WLELTDNNATFILREDKEDESTESRIPLHAGMQFVIDTQRLWHVVHNPGPEPRYALITSWESGDSLQAWIDAELPVGEGAAAG</sequence>
<name>A0A934N8I5_9BACT</name>
<gene>
    <name evidence="1" type="ORF">JF887_00490</name>
</gene>
<dbReference type="EMBL" id="JAEKNN010000004">
    <property type="protein sequence ID" value="MBJ7607897.1"/>
    <property type="molecule type" value="Genomic_DNA"/>
</dbReference>
<accession>A0A934N8I5</accession>
<proteinExistence type="predicted"/>
<dbReference type="AlphaFoldDB" id="A0A934N8I5"/>
<dbReference type="Proteomes" id="UP000614410">
    <property type="component" value="Unassembled WGS sequence"/>
</dbReference>
<organism evidence="1 2">
    <name type="scientific">Candidatus Amunia macphersoniae</name>
    <dbReference type="NCBI Taxonomy" id="3127014"/>
    <lineage>
        <taxon>Bacteria</taxon>
        <taxon>Bacillati</taxon>
        <taxon>Candidatus Dormiibacterota</taxon>
        <taxon>Candidatus Dormibacteria</taxon>
        <taxon>Candidatus Aeolococcales</taxon>
        <taxon>Candidatus Aeolococcaceae</taxon>
        <taxon>Candidatus Amunia</taxon>
    </lineage>
</organism>
<comment type="caution">
    <text evidence="1">The sequence shown here is derived from an EMBL/GenBank/DDBJ whole genome shotgun (WGS) entry which is preliminary data.</text>
</comment>
<protein>
    <recommendedName>
        <fullName evidence="3">Cupin</fullName>
    </recommendedName>
</protein>